<accession>A0A418Y7U3</accession>
<dbReference type="PANTHER" id="PTHR44757">
    <property type="entry name" value="DIGUANYLATE CYCLASE DGCP"/>
    <property type="match status" value="1"/>
</dbReference>
<dbReference type="PROSITE" id="PS50887">
    <property type="entry name" value="GGDEF"/>
    <property type="match status" value="1"/>
</dbReference>
<dbReference type="SUPFAM" id="SSF55785">
    <property type="entry name" value="PYP-like sensor domain (PAS domain)"/>
    <property type="match status" value="1"/>
</dbReference>
<dbReference type="SMART" id="SM00091">
    <property type="entry name" value="PAS"/>
    <property type="match status" value="1"/>
</dbReference>
<name>A0A418Y7U3_9BURK</name>
<feature type="compositionally biased region" description="Low complexity" evidence="1">
    <location>
        <begin position="357"/>
        <end position="375"/>
    </location>
</feature>
<reference evidence="4 5" key="1">
    <citation type="submission" date="2018-09" db="EMBL/GenBank/DDBJ databases">
        <authorList>
            <person name="Zhu H."/>
        </authorList>
    </citation>
    <scope>NUCLEOTIDE SEQUENCE [LARGE SCALE GENOMIC DNA]</scope>
    <source>
        <strain evidence="4 5">K1S02-61</strain>
    </source>
</reference>
<dbReference type="RefSeq" id="WP_119809108.1">
    <property type="nucleotide sequence ID" value="NZ_QYUP01000012.1"/>
</dbReference>
<dbReference type="SUPFAM" id="SSF55073">
    <property type="entry name" value="Nucleotide cyclase"/>
    <property type="match status" value="1"/>
</dbReference>
<comment type="caution">
    <text evidence="4">The sequence shown here is derived from an EMBL/GenBank/DDBJ whole genome shotgun (WGS) entry which is preliminary data.</text>
</comment>
<dbReference type="InterPro" id="IPR052155">
    <property type="entry name" value="Biofilm_reg_signaling"/>
</dbReference>
<dbReference type="InterPro" id="IPR043128">
    <property type="entry name" value="Rev_trsase/Diguanyl_cyclase"/>
</dbReference>
<dbReference type="InterPro" id="IPR035965">
    <property type="entry name" value="PAS-like_dom_sf"/>
</dbReference>
<dbReference type="InterPro" id="IPR029787">
    <property type="entry name" value="Nucleotide_cyclase"/>
</dbReference>
<evidence type="ECO:0000259" key="2">
    <source>
        <dbReference type="PROSITE" id="PS50112"/>
    </source>
</evidence>
<evidence type="ECO:0000313" key="5">
    <source>
        <dbReference type="Proteomes" id="UP000284006"/>
    </source>
</evidence>
<dbReference type="Gene3D" id="3.30.70.270">
    <property type="match status" value="1"/>
</dbReference>
<dbReference type="Pfam" id="PF13188">
    <property type="entry name" value="PAS_8"/>
    <property type="match status" value="1"/>
</dbReference>
<dbReference type="CDD" id="cd00130">
    <property type="entry name" value="PAS"/>
    <property type="match status" value="1"/>
</dbReference>
<dbReference type="CDD" id="cd01949">
    <property type="entry name" value="GGDEF"/>
    <property type="match status" value="1"/>
</dbReference>
<protein>
    <submittedName>
        <fullName evidence="4">Diguanylate cyclase</fullName>
    </submittedName>
</protein>
<organism evidence="4 5">
    <name type="scientific">Massilia cavernae</name>
    <dbReference type="NCBI Taxonomy" id="2320864"/>
    <lineage>
        <taxon>Bacteria</taxon>
        <taxon>Pseudomonadati</taxon>
        <taxon>Pseudomonadota</taxon>
        <taxon>Betaproteobacteria</taxon>
        <taxon>Burkholderiales</taxon>
        <taxon>Oxalobacteraceae</taxon>
        <taxon>Telluria group</taxon>
        <taxon>Massilia</taxon>
    </lineage>
</organism>
<proteinExistence type="predicted"/>
<dbReference type="InterPro" id="IPR000160">
    <property type="entry name" value="GGDEF_dom"/>
</dbReference>
<feature type="domain" description="GGDEF" evidence="3">
    <location>
        <begin position="210"/>
        <end position="341"/>
    </location>
</feature>
<feature type="region of interest" description="Disordered" evidence="1">
    <location>
        <begin position="304"/>
        <end position="415"/>
    </location>
</feature>
<dbReference type="SMART" id="SM00267">
    <property type="entry name" value="GGDEF"/>
    <property type="match status" value="1"/>
</dbReference>
<dbReference type="NCBIfam" id="TIGR00229">
    <property type="entry name" value="sensory_box"/>
    <property type="match status" value="1"/>
</dbReference>
<evidence type="ECO:0000259" key="3">
    <source>
        <dbReference type="PROSITE" id="PS50887"/>
    </source>
</evidence>
<dbReference type="OrthoDB" id="9813903at2"/>
<dbReference type="Pfam" id="PF00990">
    <property type="entry name" value="GGDEF"/>
    <property type="match status" value="1"/>
</dbReference>
<feature type="domain" description="PAS" evidence="2">
    <location>
        <begin position="54"/>
        <end position="94"/>
    </location>
</feature>
<evidence type="ECO:0000256" key="1">
    <source>
        <dbReference type="SAM" id="MobiDB-lite"/>
    </source>
</evidence>
<dbReference type="EMBL" id="QYUP01000012">
    <property type="protein sequence ID" value="RJG27294.1"/>
    <property type="molecule type" value="Genomic_DNA"/>
</dbReference>
<dbReference type="PROSITE" id="PS50112">
    <property type="entry name" value="PAS"/>
    <property type="match status" value="1"/>
</dbReference>
<dbReference type="PANTHER" id="PTHR44757:SF2">
    <property type="entry name" value="BIOFILM ARCHITECTURE MAINTENANCE PROTEIN MBAA"/>
    <property type="match status" value="1"/>
</dbReference>
<keyword evidence="5" id="KW-1185">Reference proteome</keyword>
<dbReference type="InterPro" id="IPR000014">
    <property type="entry name" value="PAS"/>
</dbReference>
<feature type="compositionally biased region" description="Basic residues" evidence="1">
    <location>
        <begin position="314"/>
        <end position="336"/>
    </location>
</feature>
<dbReference type="AlphaFoldDB" id="A0A418Y7U3"/>
<gene>
    <name evidence="4" type="ORF">D3872_01305</name>
</gene>
<sequence>MMDQLASTVASRSLARERAARKEAESLLEKKSRELYDINLILNQRQLNAHRQESESRYRTLVELMPDAIWIHSGGKIVFMNPAAQRLFGASAPEQLLGTEALARIPEDFRAQMAQGIFGNLAAAQKQPRRALRVARLDGSLVDVEFFGCAIRFNDAASVMNVAHDITERRLHEMAIEHQATHDLLTGLPNRALFLDRLTHAIRRAERHGDRLAVMFIDLDKFKNINDTLGHASGDNLLRMVAAHLKQCVRASDTVARLGGDEFVLLLDEPLGETMPATIAACVAQRLGEPVMLGGQEHVVTGSIAHQSFPQTGRTRRGAAAPRRHRDVPRQGKRARQLPVLHAGDAEPARRPRRARAGPAPRLAAQRVRAALPAAGEPAQRQDRRHGSAAALAVARTGTGPAAAVHPGGRGEQPD</sequence>
<evidence type="ECO:0000313" key="4">
    <source>
        <dbReference type="EMBL" id="RJG27294.1"/>
    </source>
</evidence>
<dbReference type="Proteomes" id="UP000284006">
    <property type="component" value="Unassembled WGS sequence"/>
</dbReference>
<dbReference type="Gene3D" id="3.30.450.20">
    <property type="entry name" value="PAS domain"/>
    <property type="match status" value="1"/>
</dbReference>
<dbReference type="NCBIfam" id="TIGR00254">
    <property type="entry name" value="GGDEF"/>
    <property type="match status" value="1"/>
</dbReference>